<dbReference type="RefSeq" id="XP_026213240.1">
    <property type="nucleotide sequence ID" value="XM_026357455.1"/>
</dbReference>
<dbReference type="OrthoDB" id="10037098at2759"/>
<dbReference type="FunCoup" id="A0A3Q1HP66">
    <property type="interactions" value="1090"/>
</dbReference>
<reference evidence="1" key="1">
    <citation type="submission" date="2021-04" db="EMBL/GenBank/DDBJ databases">
        <authorList>
            <consortium name="Wellcome Sanger Institute Data Sharing"/>
        </authorList>
    </citation>
    <scope>NUCLEOTIDE SEQUENCE [LARGE SCALE GENOMIC DNA]</scope>
</reference>
<sequence length="643" mass="70126">MLEGTIINQLQHVGLQKLSALAGITHSLLGPNKKYKFIQDDMSGDSALVCSCFRIFQNVELTCAVGQLVYETIQAHQNVYHTGSGCLLFLAGAWGRAALECLQRGISVSHIILAMSEGMDICLDVCSKCSISTEGLGEAQSGRCAVTPHGLELQLSKKPIMEASQASSLHHGTTEVGLKTLTTSAQRKIKLSRHFCEAKSENFTNLSQLSQTKLPDIAHIAEGLSHGSTDAMNLAVKVSYVQSKDSDFNFEITKVVTCVLPGLQEEHACVVPGCIVLLSDEQASVAHHLKEQHLKIALITGDLTNSYRHLGFSRPVGIKRVCDQAALLLSSKEEEWIVKVVALLLNLEVNVILVSGLVSEKMIQHCSRHHILVVEKVRASVVKTLADATGAVPVTYATQLSKQCVGTGVTVMIWRDFSNHETKSSVAVNISTHGHSGLVTVILTSCVEGKLQALEDQFWACAYRLHHALKDRALLPGAGVTELLCIHHLQKQAEHHAKHCTKRKGDTVQQTRPGTATNHYRGAVLQLMADGLLDYICTIMVNTGRFSKVEAWTGVHQQLQDCNGHPAKFSQPFPKGEKEESAFSSPMESDEAAGVKIYDNLSVKQEAWRKALDVVFLVLQTDAEVITGIDQKTDTAQENLMLL</sequence>
<dbReference type="PANTHER" id="PTHR46883:SF1">
    <property type="entry name" value="BARDET-BIEDL SYNDROME 12 PROTEIN"/>
    <property type="match status" value="1"/>
</dbReference>
<dbReference type="InParanoid" id="A0A3Q1HP66"/>
<dbReference type="SUPFAM" id="SSF48592">
    <property type="entry name" value="GroEL equatorial domain-like"/>
    <property type="match status" value="1"/>
</dbReference>
<dbReference type="InterPro" id="IPR027409">
    <property type="entry name" value="GroEL-like_apical_dom_sf"/>
</dbReference>
<proteinExistence type="predicted"/>
<dbReference type="SUPFAM" id="SSF52029">
    <property type="entry name" value="GroEL apical domain-like"/>
    <property type="match status" value="1"/>
</dbReference>
<evidence type="ECO:0000313" key="1">
    <source>
        <dbReference type="Ensembl" id="ENSATEP00000009189.2"/>
    </source>
</evidence>
<dbReference type="InterPro" id="IPR002423">
    <property type="entry name" value="Cpn60/GroEL/TCP-1"/>
</dbReference>
<gene>
    <name evidence="1" type="primary">BBS12</name>
</gene>
<dbReference type="STRING" id="64144.ENSATEP00000009189"/>
<protein>
    <submittedName>
        <fullName evidence="1">Uncharacterized protein</fullName>
    </submittedName>
</protein>
<dbReference type="GO" id="GO:0051131">
    <property type="term" value="P:chaperone-mediated protein complex assembly"/>
    <property type="evidence" value="ECO:0007669"/>
    <property type="project" value="InterPro"/>
</dbReference>
<dbReference type="Ensembl" id="ENSATET00000009348.3">
    <property type="protein sequence ID" value="ENSATEP00000009189.2"/>
    <property type="gene ID" value="ENSATEG00000006456.3"/>
</dbReference>
<dbReference type="GeneID" id="113160277"/>
<keyword evidence="2" id="KW-1185">Reference proteome</keyword>
<dbReference type="InterPro" id="IPR027413">
    <property type="entry name" value="GROEL-like_equatorial_sf"/>
</dbReference>
<accession>A0A3Q1HP66</accession>
<dbReference type="InterPro" id="IPR042984">
    <property type="entry name" value="BBS12"/>
</dbReference>
<dbReference type="Proteomes" id="UP000265040">
    <property type="component" value="Chromosome 10"/>
</dbReference>
<dbReference type="GO" id="GO:0060027">
    <property type="term" value="P:convergent extension involved in gastrulation"/>
    <property type="evidence" value="ECO:0007669"/>
    <property type="project" value="Ensembl"/>
</dbReference>
<dbReference type="GO" id="GO:0005524">
    <property type="term" value="F:ATP binding"/>
    <property type="evidence" value="ECO:0007669"/>
    <property type="project" value="InterPro"/>
</dbReference>
<dbReference type="GO" id="GO:0045494">
    <property type="term" value="P:photoreceptor cell maintenance"/>
    <property type="evidence" value="ECO:0007669"/>
    <property type="project" value="TreeGrafter"/>
</dbReference>
<dbReference type="Gene3D" id="1.10.560.10">
    <property type="entry name" value="GroEL-like equatorial domain"/>
    <property type="match status" value="2"/>
</dbReference>
<organism evidence="1 2">
    <name type="scientific">Anabas testudineus</name>
    <name type="common">Climbing perch</name>
    <name type="synonym">Anthias testudineus</name>
    <dbReference type="NCBI Taxonomy" id="64144"/>
    <lineage>
        <taxon>Eukaryota</taxon>
        <taxon>Metazoa</taxon>
        <taxon>Chordata</taxon>
        <taxon>Craniata</taxon>
        <taxon>Vertebrata</taxon>
        <taxon>Euteleostomi</taxon>
        <taxon>Actinopterygii</taxon>
        <taxon>Neopterygii</taxon>
        <taxon>Teleostei</taxon>
        <taxon>Neoteleostei</taxon>
        <taxon>Acanthomorphata</taxon>
        <taxon>Anabantaria</taxon>
        <taxon>Anabantiformes</taxon>
        <taxon>Anabantoidei</taxon>
        <taxon>Anabantidae</taxon>
        <taxon>Anabas</taxon>
    </lineage>
</organism>
<dbReference type="AlphaFoldDB" id="A0A3Q1HP66"/>
<name>A0A3Q1HP66_ANATE</name>
<dbReference type="Gene3D" id="3.50.7.10">
    <property type="entry name" value="GroEL"/>
    <property type="match status" value="1"/>
</dbReference>
<reference evidence="1" key="3">
    <citation type="submission" date="2025-09" db="UniProtKB">
        <authorList>
            <consortium name="Ensembl"/>
        </authorList>
    </citation>
    <scope>IDENTIFICATION</scope>
</reference>
<dbReference type="PANTHER" id="PTHR46883">
    <property type="entry name" value="BARDET-BIEDL SYNDROME 12 PROTEIN"/>
    <property type="match status" value="1"/>
</dbReference>
<dbReference type="Pfam" id="PF00118">
    <property type="entry name" value="Cpn60_TCP1"/>
    <property type="match status" value="1"/>
</dbReference>
<dbReference type="GeneTree" id="ENSGT00390000008984"/>
<evidence type="ECO:0000313" key="2">
    <source>
        <dbReference type="Proteomes" id="UP000265040"/>
    </source>
</evidence>
<reference evidence="1" key="2">
    <citation type="submission" date="2025-08" db="UniProtKB">
        <authorList>
            <consortium name="Ensembl"/>
        </authorList>
    </citation>
    <scope>IDENTIFICATION</scope>
</reference>